<dbReference type="AlphaFoldDB" id="A0AAE0IHX8"/>
<organism evidence="1 2">
    <name type="scientific">Apodospora peruviana</name>
    <dbReference type="NCBI Taxonomy" id="516989"/>
    <lineage>
        <taxon>Eukaryota</taxon>
        <taxon>Fungi</taxon>
        <taxon>Dikarya</taxon>
        <taxon>Ascomycota</taxon>
        <taxon>Pezizomycotina</taxon>
        <taxon>Sordariomycetes</taxon>
        <taxon>Sordariomycetidae</taxon>
        <taxon>Sordariales</taxon>
        <taxon>Lasiosphaeriaceae</taxon>
        <taxon>Apodospora</taxon>
    </lineage>
</organism>
<proteinExistence type="predicted"/>
<reference evidence="1" key="1">
    <citation type="journal article" date="2023" name="Mol. Phylogenet. Evol.">
        <title>Genome-scale phylogeny and comparative genomics of the fungal order Sordariales.</title>
        <authorList>
            <person name="Hensen N."/>
            <person name="Bonometti L."/>
            <person name="Westerberg I."/>
            <person name="Brannstrom I.O."/>
            <person name="Guillou S."/>
            <person name="Cros-Aarteil S."/>
            <person name="Calhoun S."/>
            <person name="Haridas S."/>
            <person name="Kuo A."/>
            <person name="Mondo S."/>
            <person name="Pangilinan J."/>
            <person name="Riley R."/>
            <person name="LaButti K."/>
            <person name="Andreopoulos B."/>
            <person name="Lipzen A."/>
            <person name="Chen C."/>
            <person name="Yan M."/>
            <person name="Daum C."/>
            <person name="Ng V."/>
            <person name="Clum A."/>
            <person name="Steindorff A."/>
            <person name="Ohm R.A."/>
            <person name="Martin F."/>
            <person name="Silar P."/>
            <person name="Natvig D.O."/>
            <person name="Lalanne C."/>
            <person name="Gautier V."/>
            <person name="Ament-Velasquez S.L."/>
            <person name="Kruys A."/>
            <person name="Hutchinson M.I."/>
            <person name="Powell A.J."/>
            <person name="Barry K."/>
            <person name="Miller A.N."/>
            <person name="Grigoriev I.V."/>
            <person name="Debuchy R."/>
            <person name="Gladieux P."/>
            <person name="Hiltunen Thoren M."/>
            <person name="Johannesson H."/>
        </authorList>
    </citation>
    <scope>NUCLEOTIDE SEQUENCE</scope>
    <source>
        <strain evidence="1">CBS 118394</strain>
    </source>
</reference>
<evidence type="ECO:0000313" key="1">
    <source>
        <dbReference type="EMBL" id="KAK3325387.1"/>
    </source>
</evidence>
<dbReference type="EMBL" id="JAUEDM010000002">
    <property type="protein sequence ID" value="KAK3325387.1"/>
    <property type="molecule type" value="Genomic_DNA"/>
</dbReference>
<keyword evidence="2" id="KW-1185">Reference proteome</keyword>
<protein>
    <recommendedName>
        <fullName evidence="3">F-box domain-containing protein</fullName>
    </recommendedName>
</protein>
<gene>
    <name evidence="1" type="ORF">B0H66DRAFT_529430</name>
</gene>
<name>A0AAE0IHX8_9PEZI</name>
<comment type="caution">
    <text evidence="1">The sequence shown here is derived from an EMBL/GenBank/DDBJ whole genome shotgun (WGS) entry which is preliminary data.</text>
</comment>
<dbReference type="Proteomes" id="UP001283341">
    <property type="component" value="Unassembled WGS sequence"/>
</dbReference>
<reference evidence="1" key="2">
    <citation type="submission" date="2023-06" db="EMBL/GenBank/DDBJ databases">
        <authorList>
            <consortium name="Lawrence Berkeley National Laboratory"/>
            <person name="Haridas S."/>
            <person name="Hensen N."/>
            <person name="Bonometti L."/>
            <person name="Westerberg I."/>
            <person name="Brannstrom I.O."/>
            <person name="Guillou S."/>
            <person name="Cros-Aarteil S."/>
            <person name="Calhoun S."/>
            <person name="Kuo A."/>
            <person name="Mondo S."/>
            <person name="Pangilinan J."/>
            <person name="Riley R."/>
            <person name="Labutti K."/>
            <person name="Andreopoulos B."/>
            <person name="Lipzen A."/>
            <person name="Chen C."/>
            <person name="Yanf M."/>
            <person name="Daum C."/>
            <person name="Ng V."/>
            <person name="Clum A."/>
            <person name="Steindorff A."/>
            <person name="Ohm R."/>
            <person name="Martin F."/>
            <person name="Silar P."/>
            <person name="Natvig D."/>
            <person name="Lalanne C."/>
            <person name="Gautier V."/>
            <person name="Ament-Velasquez S.L."/>
            <person name="Kruys A."/>
            <person name="Hutchinson M.I."/>
            <person name="Powell A.J."/>
            <person name="Barry K."/>
            <person name="Miller A.N."/>
            <person name="Grigoriev I.V."/>
            <person name="Debuchy R."/>
            <person name="Gladieux P."/>
            <person name="Thoren M.H."/>
            <person name="Johannesson H."/>
        </authorList>
    </citation>
    <scope>NUCLEOTIDE SEQUENCE</scope>
    <source>
        <strain evidence="1">CBS 118394</strain>
    </source>
</reference>
<sequence>MATKTGRLPPLSTCSESCLSINQMHSPHQALPGAKGKMLWTSLPAEIRLMVLEAITQQKHPGWASVAPVCKEWQLSIEKQNFRRLKIQASCLDDFERIIQQSKRARLVQHIWLDVELPEYSCRLCKRSEFYSWSHPTGSRGPGLERGELTLELNAYSPSDSKHWFKNYSFASDNKDNEYATFNCSSWHNPQHGWVDGQQNTTPPCSVVQRLFETIDLRFKEDLPRVEIVSGFVVRRQLRRRLRPNSLLLLLSKLSGLESIIYEPWPLLERDWRMFNDKHFSQLVQNHLPQTFKRVSIFEDFSESHARMIGQTGQLMPWQSQVEISRVVDPRIAAAFAARSIDLE</sequence>
<evidence type="ECO:0008006" key="3">
    <source>
        <dbReference type="Google" id="ProtNLM"/>
    </source>
</evidence>
<accession>A0AAE0IHX8</accession>
<evidence type="ECO:0000313" key="2">
    <source>
        <dbReference type="Proteomes" id="UP001283341"/>
    </source>
</evidence>